<gene>
    <name evidence="2" type="ORF">DPMN_027432</name>
</gene>
<organism evidence="2 3">
    <name type="scientific">Dreissena polymorpha</name>
    <name type="common">Zebra mussel</name>
    <name type="synonym">Mytilus polymorpha</name>
    <dbReference type="NCBI Taxonomy" id="45954"/>
    <lineage>
        <taxon>Eukaryota</taxon>
        <taxon>Metazoa</taxon>
        <taxon>Spiralia</taxon>
        <taxon>Lophotrochozoa</taxon>
        <taxon>Mollusca</taxon>
        <taxon>Bivalvia</taxon>
        <taxon>Autobranchia</taxon>
        <taxon>Heteroconchia</taxon>
        <taxon>Euheterodonta</taxon>
        <taxon>Imparidentia</taxon>
        <taxon>Neoheterodontei</taxon>
        <taxon>Myida</taxon>
        <taxon>Dreissenoidea</taxon>
        <taxon>Dreissenidae</taxon>
        <taxon>Dreissena</taxon>
    </lineage>
</organism>
<dbReference type="Proteomes" id="UP000828390">
    <property type="component" value="Unassembled WGS sequence"/>
</dbReference>
<evidence type="ECO:0000313" key="2">
    <source>
        <dbReference type="EMBL" id="KAH3864414.1"/>
    </source>
</evidence>
<protein>
    <submittedName>
        <fullName evidence="2">Uncharacterized protein</fullName>
    </submittedName>
</protein>
<dbReference type="PANTHER" id="PTHR10697">
    <property type="entry name" value="MAMMALIAN EPENDYMIN-RELATED PROTEIN 1"/>
    <property type="match status" value="1"/>
</dbReference>
<sequence length="231" mass="25150">MYTILTLLACVGVSLAAQCCVPPQWTSMASFLTAVVRNGKPYYSRGLLSIGYDAVRHRIGQYVSEQINNGANSMAIGVLLDYQANLKWVKDVNSGKCYKMPLNRKLEDFVGCISENATVVGNKDAFGFDSNVMTLNTYSMDYPGLRVYTSLTSDSCVPVGETFSGSIDGHSFIENVHYYNVSAGLSTNPADDPLVVPPRGCETASNFDGNFHYLGLDNIIGRRSAFSILGF</sequence>
<feature type="signal peptide" evidence="1">
    <location>
        <begin position="1"/>
        <end position="16"/>
    </location>
</feature>
<name>A0A9D4LV74_DREPO</name>
<evidence type="ECO:0000313" key="3">
    <source>
        <dbReference type="Proteomes" id="UP000828390"/>
    </source>
</evidence>
<feature type="chain" id="PRO_5038658063" evidence="1">
    <location>
        <begin position="17"/>
        <end position="231"/>
    </location>
</feature>
<dbReference type="GO" id="GO:0007160">
    <property type="term" value="P:cell-matrix adhesion"/>
    <property type="evidence" value="ECO:0007669"/>
    <property type="project" value="InterPro"/>
</dbReference>
<dbReference type="PANTHER" id="PTHR10697:SF1">
    <property type="entry name" value="MAMMALIAN EPENDYMIN-RELATED PROTEIN 1"/>
    <property type="match status" value="1"/>
</dbReference>
<dbReference type="EMBL" id="JAIWYP010000002">
    <property type="protein sequence ID" value="KAH3864414.1"/>
    <property type="molecule type" value="Genomic_DNA"/>
</dbReference>
<comment type="caution">
    <text evidence="2">The sequence shown here is derived from an EMBL/GenBank/DDBJ whole genome shotgun (WGS) entry which is preliminary data.</text>
</comment>
<dbReference type="AlphaFoldDB" id="A0A9D4LV74"/>
<reference evidence="2" key="1">
    <citation type="journal article" date="2019" name="bioRxiv">
        <title>The Genome of the Zebra Mussel, Dreissena polymorpha: A Resource for Invasive Species Research.</title>
        <authorList>
            <person name="McCartney M.A."/>
            <person name="Auch B."/>
            <person name="Kono T."/>
            <person name="Mallez S."/>
            <person name="Zhang Y."/>
            <person name="Obille A."/>
            <person name="Becker A."/>
            <person name="Abrahante J.E."/>
            <person name="Garbe J."/>
            <person name="Badalamenti J.P."/>
            <person name="Herman A."/>
            <person name="Mangelson H."/>
            <person name="Liachko I."/>
            <person name="Sullivan S."/>
            <person name="Sone E.D."/>
            <person name="Koren S."/>
            <person name="Silverstein K.A.T."/>
            <person name="Beckman K.B."/>
            <person name="Gohl D.M."/>
        </authorList>
    </citation>
    <scope>NUCLEOTIDE SEQUENCE</scope>
    <source>
        <strain evidence="2">Duluth1</strain>
        <tissue evidence="2">Whole animal</tissue>
    </source>
</reference>
<proteinExistence type="predicted"/>
<keyword evidence="1" id="KW-0732">Signal</keyword>
<dbReference type="GO" id="GO:0005764">
    <property type="term" value="C:lysosome"/>
    <property type="evidence" value="ECO:0007669"/>
    <property type="project" value="TreeGrafter"/>
</dbReference>
<reference evidence="2" key="2">
    <citation type="submission" date="2020-11" db="EMBL/GenBank/DDBJ databases">
        <authorList>
            <person name="McCartney M.A."/>
            <person name="Auch B."/>
            <person name="Kono T."/>
            <person name="Mallez S."/>
            <person name="Becker A."/>
            <person name="Gohl D.M."/>
            <person name="Silverstein K.A.T."/>
            <person name="Koren S."/>
            <person name="Bechman K.B."/>
            <person name="Herman A."/>
            <person name="Abrahante J.E."/>
            <person name="Garbe J."/>
        </authorList>
    </citation>
    <scope>NUCLEOTIDE SEQUENCE</scope>
    <source>
        <strain evidence="2">Duluth1</strain>
        <tissue evidence="2">Whole animal</tissue>
    </source>
</reference>
<accession>A0A9D4LV74</accession>
<dbReference type="Pfam" id="PF00811">
    <property type="entry name" value="Ependymin"/>
    <property type="match status" value="1"/>
</dbReference>
<keyword evidence="3" id="KW-1185">Reference proteome</keyword>
<evidence type="ECO:0000256" key="1">
    <source>
        <dbReference type="SAM" id="SignalP"/>
    </source>
</evidence>
<dbReference type="OrthoDB" id="10001248at2759"/>
<dbReference type="GO" id="GO:0005576">
    <property type="term" value="C:extracellular region"/>
    <property type="evidence" value="ECO:0007669"/>
    <property type="project" value="InterPro"/>
</dbReference>
<dbReference type="GO" id="GO:0005509">
    <property type="term" value="F:calcium ion binding"/>
    <property type="evidence" value="ECO:0007669"/>
    <property type="project" value="InterPro"/>
</dbReference>
<dbReference type="InterPro" id="IPR001299">
    <property type="entry name" value="Ependymin"/>
</dbReference>